<dbReference type="GO" id="GO:0008270">
    <property type="term" value="F:zinc ion binding"/>
    <property type="evidence" value="ECO:0007669"/>
    <property type="project" value="UniProtKB-KW"/>
</dbReference>
<dbReference type="PANTHER" id="PTHR33779">
    <property type="entry name" value="EXPRESSED PROTEIN"/>
    <property type="match status" value="1"/>
</dbReference>
<dbReference type="InterPro" id="IPR056874">
    <property type="entry name" value="PHD_dom_pln"/>
</dbReference>
<reference evidence="4 5" key="1">
    <citation type="submission" date="2022-12" db="EMBL/GenBank/DDBJ databases">
        <title>Chromosome-scale assembly of the Ensete ventricosum genome.</title>
        <authorList>
            <person name="Dussert Y."/>
            <person name="Stocks J."/>
            <person name="Wendawek A."/>
            <person name="Woldeyes F."/>
            <person name="Nichols R.A."/>
            <person name="Borrell J.S."/>
        </authorList>
    </citation>
    <scope>NUCLEOTIDE SEQUENCE [LARGE SCALE GENOMIC DNA]</scope>
    <source>
        <strain evidence="5">cv. Maze</strain>
        <tissue evidence="4">Seeds</tissue>
    </source>
</reference>
<dbReference type="Pfam" id="PF25054">
    <property type="entry name" value="PHD_pln"/>
    <property type="match status" value="1"/>
</dbReference>
<dbReference type="InterPro" id="IPR011011">
    <property type="entry name" value="Znf_FYVE_PHD"/>
</dbReference>
<protein>
    <recommendedName>
        <fullName evidence="3">PHD-type zinc finger plants domain-containing protein</fullName>
    </recommendedName>
</protein>
<proteinExistence type="predicted"/>
<name>A0AAV8S2L4_ENSVE</name>
<dbReference type="Proteomes" id="UP001222027">
    <property type="component" value="Unassembled WGS sequence"/>
</dbReference>
<evidence type="ECO:0000259" key="3">
    <source>
        <dbReference type="Pfam" id="PF25054"/>
    </source>
</evidence>
<keyword evidence="1" id="KW-0479">Metal-binding</keyword>
<accession>A0AAV8S2L4</accession>
<evidence type="ECO:0000313" key="5">
    <source>
        <dbReference type="Proteomes" id="UP001222027"/>
    </source>
</evidence>
<evidence type="ECO:0000256" key="1">
    <source>
        <dbReference type="ARBA" id="ARBA00022771"/>
    </source>
</evidence>
<organism evidence="4 5">
    <name type="scientific">Ensete ventricosum</name>
    <name type="common">Abyssinian banana</name>
    <name type="synonym">Musa ensete</name>
    <dbReference type="NCBI Taxonomy" id="4639"/>
    <lineage>
        <taxon>Eukaryota</taxon>
        <taxon>Viridiplantae</taxon>
        <taxon>Streptophyta</taxon>
        <taxon>Embryophyta</taxon>
        <taxon>Tracheophyta</taxon>
        <taxon>Spermatophyta</taxon>
        <taxon>Magnoliopsida</taxon>
        <taxon>Liliopsida</taxon>
        <taxon>Zingiberales</taxon>
        <taxon>Musaceae</taxon>
        <taxon>Ensete</taxon>
    </lineage>
</organism>
<comment type="caution">
    <text evidence="4">The sequence shown here is derived from an EMBL/GenBank/DDBJ whole genome shotgun (WGS) entry which is preliminary data.</text>
</comment>
<dbReference type="AlphaFoldDB" id="A0AAV8S2L4"/>
<dbReference type="PANTHER" id="PTHR33779:SF11">
    <property type="entry name" value="OS04G0551600 PROTEIN"/>
    <property type="match status" value="1"/>
</dbReference>
<feature type="domain" description="PHD-type zinc finger plants" evidence="3">
    <location>
        <begin position="44"/>
        <end position="88"/>
    </location>
</feature>
<evidence type="ECO:0000313" key="4">
    <source>
        <dbReference type="EMBL" id="KAJ8513658.1"/>
    </source>
</evidence>
<keyword evidence="1" id="KW-0863">Zinc-finger</keyword>
<dbReference type="SUPFAM" id="SSF57903">
    <property type="entry name" value="FYVE/PHD zinc finger"/>
    <property type="match status" value="1"/>
</dbReference>
<gene>
    <name evidence="4" type="ORF">OPV22_004092</name>
</gene>
<sequence>MRRHEANDGAASRLYRSLLSSSAPPEAQTRLLHIAMASTHAVCSMCGDVGFPDKLFRCSRCRSRLQHSYCTNFYHELPAGSAEVCDWCLSEGRIGGKYELPLKKSEGRDSADAAGRRTAYPKGDKVKGILLPHHIKDHSFMVRLNEENY</sequence>
<keyword evidence="2" id="KW-0862">Zinc</keyword>
<dbReference type="EMBL" id="JAQQAF010000001">
    <property type="protein sequence ID" value="KAJ8513658.1"/>
    <property type="molecule type" value="Genomic_DNA"/>
</dbReference>
<evidence type="ECO:0000256" key="2">
    <source>
        <dbReference type="ARBA" id="ARBA00022833"/>
    </source>
</evidence>
<keyword evidence="5" id="KW-1185">Reference proteome</keyword>